<evidence type="ECO:0000259" key="1">
    <source>
        <dbReference type="Pfam" id="PF15579"/>
    </source>
</evidence>
<evidence type="ECO:0000313" key="2">
    <source>
        <dbReference type="EMBL" id="MDY7225957.1"/>
    </source>
</evidence>
<feature type="domain" description="Immunity protein 52" evidence="1">
    <location>
        <begin position="4"/>
        <end position="244"/>
    </location>
</feature>
<gene>
    <name evidence="2" type="ORF">SYV04_06165</name>
</gene>
<accession>A0ABU5GZJ3</accession>
<reference evidence="2 3" key="1">
    <citation type="submission" date="2023-12" db="EMBL/GenBank/DDBJ databases">
        <title>the genome sequence of Hyalangium sp. s54d21.</title>
        <authorList>
            <person name="Zhang X."/>
        </authorList>
    </citation>
    <scope>NUCLEOTIDE SEQUENCE [LARGE SCALE GENOMIC DNA]</scope>
    <source>
        <strain evidence="3">s54d21</strain>
    </source>
</reference>
<dbReference type="RefSeq" id="WP_321544679.1">
    <property type="nucleotide sequence ID" value="NZ_JAXIVS010000002.1"/>
</dbReference>
<dbReference type="Pfam" id="PF15579">
    <property type="entry name" value="Imm52"/>
    <property type="match status" value="1"/>
</dbReference>
<comment type="caution">
    <text evidence="2">The sequence shown here is derived from an EMBL/GenBank/DDBJ whole genome shotgun (WGS) entry which is preliminary data.</text>
</comment>
<proteinExistence type="predicted"/>
<dbReference type="InterPro" id="IPR028969">
    <property type="entry name" value="Imm52"/>
</dbReference>
<dbReference type="EMBL" id="JAXIVS010000002">
    <property type="protein sequence ID" value="MDY7225957.1"/>
    <property type="molecule type" value="Genomic_DNA"/>
</dbReference>
<protein>
    <submittedName>
        <fullName evidence="2">Immunity 52 family protein</fullName>
    </submittedName>
</protein>
<dbReference type="Proteomes" id="UP001291309">
    <property type="component" value="Unassembled WGS sequence"/>
</dbReference>
<sequence length="246" mass="27634">MLEETYYLGAYWGARREEVGECSRRAELFFHMLARCDVSLGQWYRSGRVPRGTPGHLVRTNDRGALEELFLRGRNRTDLHERVIEALGFSLDVWNQLPDAKAAKLSINCGVFSEEISNTCIVELPSQGEAVERMLSLPTLIQVLTSMVIAWDPDWGVVNTNRALMELVPRGDERTSDVGWVTYLAHRRGTVPPLPAPVRIEPVGELGMLVILTPERFTASNPEHIALGRRVHELLDRAGLLKPLPS</sequence>
<evidence type="ECO:0000313" key="3">
    <source>
        <dbReference type="Proteomes" id="UP001291309"/>
    </source>
</evidence>
<organism evidence="2 3">
    <name type="scientific">Hyalangium rubrum</name>
    <dbReference type="NCBI Taxonomy" id="3103134"/>
    <lineage>
        <taxon>Bacteria</taxon>
        <taxon>Pseudomonadati</taxon>
        <taxon>Myxococcota</taxon>
        <taxon>Myxococcia</taxon>
        <taxon>Myxococcales</taxon>
        <taxon>Cystobacterineae</taxon>
        <taxon>Archangiaceae</taxon>
        <taxon>Hyalangium</taxon>
    </lineage>
</organism>
<keyword evidence="3" id="KW-1185">Reference proteome</keyword>
<name>A0ABU5GZJ3_9BACT</name>